<dbReference type="GO" id="GO:0005634">
    <property type="term" value="C:nucleus"/>
    <property type="evidence" value="ECO:0007669"/>
    <property type="project" value="UniProtKB-SubCell"/>
</dbReference>
<feature type="compositionally biased region" description="Basic and acidic residues" evidence="8">
    <location>
        <begin position="1049"/>
        <end position="1066"/>
    </location>
</feature>
<feature type="region of interest" description="Disordered" evidence="8">
    <location>
        <begin position="1418"/>
        <end position="1481"/>
    </location>
</feature>
<feature type="domain" description="C2H2-type" evidence="9">
    <location>
        <begin position="103"/>
        <end position="131"/>
    </location>
</feature>
<keyword evidence="3" id="KW-0677">Repeat</keyword>
<feature type="compositionally biased region" description="Basic and acidic residues" evidence="8">
    <location>
        <begin position="25"/>
        <end position="34"/>
    </location>
</feature>
<keyword evidence="6" id="KW-0539">Nucleus</keyword>
<feature type="domain" description="C2H2-type" evidence="9">
    <location>
        <begin position="70"/>
        <end position="98"/>
    </location>
</feature>
<protein>
    <recommendedName>
        <fullName evidence="9">C2H2-type domain-containing protein</fullName>
    </recommendedName>
</protein>
<dbReference type="Pfam" id="PF00096">
    <property type="entry name" value="zf-C2H2"/>
    <property type="match status" value="1"/>
</dbReference>
<evidence type="ECO:0000256" key="5">
    <source>
        <dbReference type="ARBA" id="ARBA00022833"/>
    </source>
</evidence>
<feature type="domain" description="C2H2-type" evidence="9">
    <location>
        <begin position="152"/>
        <end position="180"/>
    </location>
</feature>
<feature type="compositionally biased region" description="Basic and acidic residues" evidence="8">
    <location>
        <begin position="946"/>
        <end position="955"/>
    </location>
</feature>
<evidence type="ECO:0000256" key="8">
    <source>
        <dbReference type="SAM" id="MobiDB-lite"/>
    </source>
</evidence>
<feature type="region of interest" description="Disordered" evidence="8">
    <location>
        <begin position="674"/>
        <end position="695"/>
    </location>
</feature>
<evidence type="ECO:0000256" key="7">
    <source>
        <dbReference type="PROSITE-ProRule" id="PRU00042"/>
    </source>
</evidence>
<feature type="compositionally biased region" description="Low complexity" evidence="8">
    <location>
        <begin position="985"/>
        <end position="994"/>
    </location>
</feature>
<feature type="region of interest" description="Disordered" evidence="8">
    <location>
        <begin position="1"/>
        <end position="34"/>
    </location>
</feature>
<feature type="region of interest" description="Disordered" evidence="8">
    <location>
        <begin position="718"/>
        <end position="756"/>
    </location>
</feature>
<dbReference type="PROSITE" id="PS00028">
    <property type="entry name" value="ZINC_FINGER_C2H2_1"/>
    <property type="match status" value="4"/>
</dbReference>
<proteinExistence type="predicted"/>
<reference evidence="10" key="1">
    <citation type="submission" date="2015-09" db="EMBL/GenBank/DDBJ databases">
        <title>De novo assembly of Pectinophora gossypiella (Pink Bollworm) gut transcriptome.</title>
        <authorList>
            <person name="Tassone E.E."/>
        </authorList>
    </citation>
    <scope>NUCLEOTIDE SEQUENCE</scope>
</reference>
<evidence type="ECO:0000256" key="1">
    <source>
        <dbReference type="ARBA" id="ARBA00004123"/>
    </source>
</evidence>
<feature type="compositionally biased region" description="Basic and acidic residues" evidence="8">
    <location>
        <begin position="468"/>
        <end position="483"/>
    </location>
</feature>
<feature type="region of interest" description="Disordered" evidence="8">
    <location>
        <begin position="922"/>
        <end position="966"/>
    </location>
</feature>
<feature type="compositionally biased region" description="Polar residues" evidence="8">
    <location>
        <begin position="876"/>
        <end position="886"/>
    </location>
</feature>
<sequence length="1481" mass="166640">MNSNQVNVHDRKHGDPKFNQTVKNSKNEMASEKSEDGEVVNCDVCSDVFPTISKAITHKHKMHPDHDAKYFCPWCGKLFTMKHLYNKHIQSNHKSEDQEQAGFHCDYCEVDFFMPSAMVYHNKYFHRQDTELAAIGHSKKLKMFNQEMLQVYYCPFCGEEYCNKVNLHKHMSDDHGDENQSPEDILRCPLCDAVFYHLDAYELHLTFHSIDDLYSEDNELAKEITEFSLETVPPTMEKVENESQEEDAGGSFGIEELLQQAMNESNDNDNTNEEVIREKRKKHKKHKKSKKAAITLDEFLTMNKDVFGEGIDFQGIEEVPSQIVAKQLNRNTKQKPGPKPLPSELQKLRKQGIVVKKNPVKHPSHLQGMKVTNKKIIMNYPQNMNKSTPTVQTKSNVPNTSNELLTKLLNQNNSQIKIVRKPAQTKLNNEELATEKDSSDSKISEADEQKQVETSNSKESAADSNKITGDESKAAENGNEIKESVGNIVSDYNSDEQKSKEDVQKSNLNDYKESIQEHVNEKDSFDDSNLKERANLGESEKRNSNSALRNISQNITIKSVLESCDSIPTDSKQLQVKHVQDSEKPLNDSDLEDEIAINKGNVNTNAAHIKNDSKNTSLNALKHLSHLITVKPMSPSKNLTPAFQDTTEQATDFDEDGHDEYFNDESDVAEQEINEDIIKKSRNPSVEKELKSENQNTYSKLDALKSLSKHITIKSVPLSPNKNAGTSQISGNVNKDNNFEEDIESEDVKNKIKQNSSVNMKKLANFKSPETNNSSPNLTNKAQVCNPVQKNKEVNMSNGNTSKTLLSETILKQLPNITAKPVNVGINTKQQIMTPTESKSVDLQKDKIVQNSVRQKKKEEEMEIFNIDDSDDDDTVAQNSSATRQITKTETTPTNKTPLKNVESKNVTDKSMDCVLKSLSKHITIKPTNQPKSHNEEKLQDDENYDTDHQTHSECDNVQQTVKKATESEVQNKLKNLSNITFKGSNSSLKISSSHDLQNIENNKHTDNCDSDSNGSENVKITELPEDYSDDDFPQQKSEPDESNLDKSVTVEEPHDSDNDNVTHSEDYDDIEDQIKSATLKRPMEDSNKTPTFLNSLKNVTIKSTKENKDDDDIPEDMEKLYPVIPNQNKELRIKPYRQASSVSQDENRQAATATKQQVTKSVARVVNQNASTSSNQANVVNKEVTVQRFQTKTVIQEITTTVTKTIRTVNQTVKQEIRNMNQNTSIPVRPQKIQNIRPNQQIRNFQGTPVRTAPPMMGPRIRNAVGPRPLIGANIRPSNQLVPVRGLNVARLSRPRMPVTKNPETQSTTGLHRPVVGKPLKISPNAMLTSTIKRPGAEEASGPFSCFKKPKESLIPGSEIADSNVQYTSSQMSKSNFVSTTKVMKGNSMVTSTQMKSEASSSCEQLTRLSGMSGLKVMKTSQTKQASKVEEKTEISGSKRSTLDAIERLQKQGLLVKKPRLDESNHSEHSNSENDDYYDT</sequence>
<feature type="region of interest" description="Disordered" evidence="8">
    <location>
        <begin position="852"/>
        <end position="910"/>
    </location>
</feature>
<feature type="region of interest" description="Disordered" evidence="8">
    <location>
        <begin position="978"/>
        <end position="1070"/>
    </location>
</feature>
<gene>
    <name evidence="10" type="ORF">g.7746</name>
</gene>
<keyword evidence="4 7" id="KW-0863">Zinc-finger</keyword>
<feature type="compositionally biased region" description="Basic and acidic residues" evidence="8">
    <location>
        <begin position="433"/>
        <end position="451"/>
    </location>
</feature>
<feature type="compositionally biased region" description="Acidic residues" evidence="8">
    <location>
        <begin position="1024"/>
        <end position="1033"/>
    </location>
</feature>
<keyword evidence="2" id="KW-0479">Metal-binding</keyword>
<evidence type="ECO:0000256" key="3">
    <source>
        <dbReference type="ARBA" id="ARBA00022737"/>
    </source>
</evidence>
<dbReference type="PANTHER" id="PTHR24406">
    <property type="entry name" value="TRANSCRIPTIONAL REPRESSOR CTCFL-RELATED"/>
    <property type="match status" value="1"/>
</dbReference>
<dbReference type="GO" id="GO:0008270">
    <property type="term" value="F:zinc ion binding"/>
    <property type="evidence" value="ECO:0007669"/>
    <property type="project" value="UniProtKB-KW"/>
</dbReference>
<evidence type="ECO:0000256" key="6">
    <source>
        <dbReference type="ARBA" id="ARBA00023242"/>
    </source>
</evidence>
<feature type="compositionally biased region" description="Polar residues" evidence="8">
    <location>
        <begin position="452"/>
        <end position="467"/>
    </location>
</feature>
<dbReference type="SMART" id="SM00355">
    <property type="entry name" value="ZnF_C2H2"/>
    <property type="match status" value="5"/>
</dbReference>
<evidence type="ECO:0000313" key="10">
    <source>
        <dbReference type="EMBL" id="JAT89042.1"/>
    </source>
</evidence>
<evidence type="ECO:0000259" key="9">
    <source>
        <dbReference type="PROSITE" id="PS50157"/>
    </source>
</evidence>
<feature type="compositionally biased region" description="Basic and acidic residues" evidence="8">
    <location>
        <begin position="1460"/>
        <end position="1473"/>
    </location>
</feature>
<dbReference type="EMBL" id="GDQN01002012">
    <property type="protein sequence ID" value="JAT89042.1"/>
    <property type="molecule type" value="Transcribed_RNA"/>
</dbReference>
<dbReference type="PROSITE" id="PS50157">
    <property type="entry name" value="ZINC_FINGER_C2H2_2"/>
    <property type="match status" value="3"/>
</dbReference>
<accession>A0A1E1WPY4</accession>
<evidence type="ECO:0000256" key="4">
    <source>
        <dbReference type="ARBA" id="ARBA00022771"/>
    </source>
</evidence>
<comment type="subcellular location">
    <subcellularLocation>
        <location evidence="1">Nucleus</location>
    </subcellularLocation>
</comment>
<keyword evidence="5" id="KW-0862">Zinc</keyword>
<organism evidence="10">
    <name type="scientific">Pectinophora gossypiella</name>
    <name type="common">Cotton pink bollworm</name>
    <name type="synonym">Depressaria gossypiella</name>
    <dbReference type="NCBI Taxonomy" id="13191"/>
    <lineage>
        <taxon>Eukaryota</taxon>
        <taxon>Metazoa</taxon>
        <taxon>Ecdysozoa</taxon>
        <taxon>Arthropoda</taxon>
        <taxon>Hexapoda</taxon>
        <taxon>Insecta</taxon>
        <taxon>Pterygota</taxon>
        <taxon>Neoptera</taxon>
        <taxon>Endopterygota</taxon>
        <taxon>Lepidoptera</taxon>
        <taxon>Glossata</taxon>
        <taxon>Ditrysia</taxon>
        <taxon>Gelechioidea</taxon>
        <taxon>Gelechiidae</taxon>
        <taxon>Apatetrinae</taxon>
        <taxon>Pectinophora</taxon>
    </lineage>
</organism>
<dbReference type="Gene3D" id="3.30.160.60">
    <property type="entry name" value="Classic Zinc Finger"/>
    <property type="match status" value="2"/>
</dbReference>
<feature type="compositionally biased region" description="Basic and acidic residues" evidence="8">
    <location>
        <begin position="495"/>
        <end position="507"/>
    </location>
</feature>
<dbReference type="InterPro" id="IPR013087">
    <property type="entry name" value="Znf_C2H2_type"/>
</dbReference>
<feature type="compositionally biased region" description="Acidic residues" evidence="8">
    <location>
        <begin position="861"/>
        <end position="875"/>
    </location>
</feature>
<dbReference type="OrthoDB" id="203599at2759"/>
<feature type="region of interest" description="Disordered" evidence="8">
    <location>
        <begin position="1298"/>
        <end position="1319"/>
    </location>
</feature>
<dbReference type="InterPro" id="IPR050888">
    <property type="entry name" value="ZnF_C2H2-type_TF"/>
</dbReference>
<feature type="region of interest" description="Disordered" evidence="8">
    <location>
        <begin position="427"/>
        <end position="507"/>
    </location>
</feature>
<feature type="compositionally biased region" description="Low complexity" evidence="8">
    <location>
        <begin position="888"/>
        <end position="901"/>
    </location>
</feature>
<feature type="compositionally biased region" description="Basic and acidic residues" evidence="8">
    <location>
        <begin position="1442"/>
        <end position="1451"/>
    </location>
</feature>
<evidence type="ECO:0000256" key="2">
    <source>
        <dbReference type="ARBA" id="ARBA00022723"/>
    </source>
</evidence>
<name>A0A1E1WPY4_PECGO</name>
<feature type="compositionally biased region" description="Polar residues" evidence="8">
    <location>
        <begin position="718"/>
        <end position="736"/>
    </location>
</feature>